<gene>
    <name evidence="1" type="ORF">MANAM107_10000</name>
</gene>
<proteinExistence type="predicted"/>
<reference evidence="1 2" key="1">
    <citation type="submission" date="2021-08" db="EMBL/GenBank/DDBJ databases">
        <title>Whole genome sequence of novel Actinomyces species strain MAS-1.</title>
        <authorList>
            <person name="Saito M."/>
            <person name="Kuwahara N."/>
            <person name="Takizawa T."/>
            <person name="Gotouda H."/>
            <person name="Ochiai T."/>
        </authorList>
    </citation>
    <scope>NUCLEOTIDE SEQUENCE [LARGE SCALE GENOMIC DNA]</scope>
    <source>
        <strain evidence="1 2">MAS-1</strain>
    </source>
</reference>
<evidence type="ECO:0000313" key="1">
    <source>
        <dbReference type="EMBL" id="BDA64166.1"/>
    </source>
</evidence>
<dbReference type="EMBL" id="AP025017">
    <property type="protein sequence ID" value="BDA64166.1"/>
    <property type="molecule type" value="Genomic_DNA"/>
</dbReference>
<protein>
    <recommendedName>
        <fullName evidence="3">PqqD family protein</fullName>
    </recommendedName>
</protein>
<name>A0ABM7U9R9_9ACTO</name>
<dbReference type="Proteomes" id="UP000824496">
    <property type="component" value="Chromosome"/>
</dbReference>
<accession>A0ABM7U9R9</accession>
<evidence type="ECO:0000313" key="2">
    <source>
        <dbReference type="Proteomes" id="UP000824496"/>
    </source>
</evidence>
<organism evidence="1 2">
    <name type="scientific">Actinomyces capricornis</name>
    <dbReference type="NCBI Taxonomy" id="2755559"/>
    <lineage>
        <taxon>Bacteria</taxon>
        <taxon>Bacillati</taxon>
        <taxon>Actinomycetota</taxon>
        <taxon>Actinomycetes</taxon>
        <taxon>Actinomycetales</taxon>
        <taxon>Actinomycetaceae</taxon>
        <taxon>Actinomyces</taxon>
    </lineage>
</organism>
<keyword evidence="2" id="KW-1185">Reference proteome</keyword>
<evidence type="ECO:0008006" key="3">
    <source>
        <dbReference type="Google" id="ProtNLM"/>
    </source>
</evidence>
<sequence length="101" mass="11373">MELDDCYIADSISVRDQEGQKLVYQRNSDHMYLIPEFGVKIIYAFAGGNSVRAALAECDIQWDGLSVALQDRICAFIDGLRDRRLLLELSVTDSREEKGGD</sequence>